<evidence type="ECO:0000259" key="2">
    <source>
        <dbReference type="Pfam" id="PF13542"/>
    </source>
</evidence>
<dbReference type="Proteomes" id="UP000295388">
    <property type="component" value="Unassembled WGS sequence"/>
</dbReference>
<organism evidence="4 5">
    <name type="scientific">Kribbella caucasensis</name>
    <dbReference type="NCBI Taxonomy" id="2512215"/>
    <lineage>
        <taxon>Bacteria</taxon>
        <taxon>Bacillati</taxon>
        <taxon>Actinomycetota</taxon>
        <taxon>Actinomycetes</taxon>
        <taxon>Propionibacteriales</taxon>
        <taxon>Kribbellaceae</taxon>
        <taxon>Kribbella</taxon>
    </lineage>
</organism>
<dbReference type="OrthoDB" id="5150170at2"/>
<dbReference type="Pfam" id="PF13542">
    <property type="entry name" value="HTH_Tnp_ISL3"/>
    <property type="match status" value="1"/>
</dbReference>
<evidence type="ECO:0000313" key="5">
    <source>
        <dbReference type="Proteomes" id="UP000295388"/>
    </source>
</evidence>
<dbReference type="PANTHER" id="PTHR33498:SF1">
    <property type="entry name" value="TRANSPOSASE FOR INSERTION SEQUENCE ELEMENT IS1557"/>
    <property type="match status" value="1"/>
</dbReference>
<protein>
    <submittedName>
        <fullName evidence="4">Transposase</fullName>
    </submittedName>
</protein>
<feature type="domain" description="Transposase IS204/IS1001/IS1096/IS1165 helix-turn-helix" evidence="2">
    <location>
        <begin position="97"/>
        <end position="143"/>
    </location>
</feature>
<dbReference type="InterPro" id="IPR029261">
    <property type="entry name" value="Transposase_Znf"/>
</dbReference>
<dbReference type="InterPro" id="IPR047951">
    <property type="entry name" value="Transpos_ISL3"/>
</dbReference>
<reference evidence="4 5" key="1">
    <citation type="submission" date="2019-03" db="EMBL/GenBank/DDBJ databases">
        <title>Genomic Encyclopedia of Type Strains, Phase III (KMG-III): the genomes of soil and plant-associated and newly described type strains.</title>
        <authorList>
            <person name="Whitman W."/>
        </authorList>
    </citation>
    <scope>NUCLEOTIDE SEQUENCE [LARGE SCALE GENOMIC DNA]</scope>
    <source>
        <strain evidence="4 5">VKM Ac-2527</strain>
    </source>
</reference>
<sequence>MSNDTTLLFGLAGVRVERVVLLPGGIREVHVQTADEGAAGCPLCGVLSSSMKGQVATAPRDIPYGTGPIAVVWHKRRWRCREVLCERQSFTETVGELPSGARTTRRLREAIALAVGDANRAVSEVAGAFGVSWPTAHAAFVEVADRELGPPAPTRVLGIDETRRGKPRWEQHPTTGKWVLVDRWHSGFVDLDGAQGLLGQVLGRASADVTGWLRAQGGTFCERVEFVAIDPCAAYRRAATDALPQAQVVVDHFHLVRLANAAVTAVRQRVTWDNRGRRGRKVDPEWTNRRRLLTGRERLTHKRFTAMWNSCIDADPSGQILTAWIAKEELRALLATARRGGHRHDISNRLYRFYTWCANADIPEVTRLAQTVEDWWPEIEAFCKTGITNAKTEGTNRLIKDVGRRACGFRNPDNQRRRVRYFCTRQSRRSTARPESLPGQV</sequence>
<dbReference type="Pfam" id="PF01610">
    <property type="entry name" value="DDE_Tnp_ISL3"/>
    <property type="match status" value="1"/>
</dbReference>
<dbReference type="AlphaFoldDB" id="A0A4R6IUG3"/>
<dbReference type="NCBIfam" id="NF033550">
    <property type="entry name" value="transpos_ISL3"/>
    <property type="match status" value="1"/>
</dbReference>
<dbReference type="InterPro" id="IPR002560">
    <property type="entry name" value="Transposase_DDE"/>
</dbReference>
<dbReference type="EMBL" id="SNWQ01000084">
    <property type="protein sequence ID" value="TDO25576.1"/>
    <property type="molecule type" value="Genomic_DNA"/>
</dbReference>
<proteinExistence type="predicted"/>
<gene>
    <name evidence="4" type="ORF">EV643_1841</name>
</gene>
<feature type="domain" description="Transposase IS204/IS1001/IS1096/IS1165 DDE" evidence="1">
    <location>
        <begin position="157"/>
        <end position="418"/>
    </location>
</feature>
<feature type="domain" description="Transposase IS204/IS1001/IS1096/IS1165 zinc-finger" evidence="3">
    <location>
        <begin position="40"/>
        <end position="85"/>
    </location>
</feature>
<accession>A0A4R6IUG3</accession>
<evidence type="ECO:0000259" key="1">
    <source>
        <dbReference type="Pfam" id="PF01610"/>
    </source>
</evidence>
<comment type="caution">
    <text evidence="4">The sequence shown here is derived from an EMBL/GenBank/DDBJ whole genome shotgun (WGS) entry which is preliminary data.</text>
</comment>
<dbReference type="Pfam" id="PF14690">
    <property type="entry name" value="Zn_ribbon_ISL3"/>
    <property type="match status" value="1"/>
</dbReference>
<evidence type="ECO:0000313" key="4">
    <source>
        <dbReference type="EMBL" id="TDO25576.1"/>
    </source>
</evidence>
<dbReference type="InterPro" id="IPR032877">
    <property type="entry name" value="Transposase_HTH"/>
</dbReference>
<dbReference type="PANTHER" id="PTHR33498">
    <property type="entry name" value="TRANSPOSASE FOR INSERTION SEQUENCE ELEMENT IS1557"/>
    <property type="match status" value="1"/>
</dbReference>
<evidence type="ECO:0000259" key="3">
    <source>
        <dbReference type="Pfam" id="PF14690"/>
    </source>
</evidence>
<name>A0A4R6IUG3_9ACTN</name>
<keyword evidence="5" id="KW-1185">Reference proteome</keyword>